<keyword evidence="2" id="KW-1185">Reference proteome</keyword>
<name>A0A7R8A1X1_ASPKA</name>
<reference evidence="1" key="1">
    <citation type="submission" date="2021-01" db="EMBL/GenBank/DDBJ databases">
        <authorList>
            <consortium name="Aspergillus luchuensis mut. kawachii IFO 4304 genome sequencing consortium"/>
            <person name="Kazuki M."/>
            <person name="Futagami T."/>
        </authorList>
    </citation>
    <scope>NUCLEOTIDE SEQUENCE</scope>
    <source>
        <strain evidence="1">IFO 4308</strain>
    </source>
</reference>
<evidence type="ECO:0000313" key="1">
    <source>
        <dbReference type="EMBL" id="BCS02606.1"/>
    </source>
</evidence>
<protein>
    <submittedName>
        <fullName evidence="1">Uncharacterized protein</fullName>
    </submittedName>
</protein>
<dbReference type="AlphaFoldDB" id="A0A7R8A1X1"/>
<reference evidence="1" key="2">
    <citation type="submission" date="2021-02" db="EMBL/GenBank/DDBJ databases">
        <title>Aspergillus luchuensis mut. kawachii IFO 4304 genome sequence.</title>
        <authorList>
            <person name="Mori K."/>
            <person name="Kadooka C."/>
            <person name="Goto M."/>
            <person name="Futagami T."/>
        </authorList>
    </citation>
    <scope>NUCLEOTIDE SEQUENCE</scope>
    <source>
        <strain evidence="1">IFO 4308</strain>
    </source>
</reference>
<accession>A0A7R8A1X1</accession>
<gene>
    <name evidence="1" type="ORF">AKAW2_60869A</name>
</gene>
<evidence type="ECO:0000313" key="2">
    <source>
        <dbReference type="Proteomes" id="UP000661280"/>
    </source>
</evidence>
<dbReference type="KEGG" id="aluc:AKAW2_60869A"/>
<dbReference type="RefSeq" id="XP_041546368.1">
    <property type="nucleotide sequence ID" value="XM_041693043.1"/>
</dbReference>
<sequence length="107" mass="11558">MGAPWPGFRILCPLINAERIATPTTVEVIAFPARSCNSRCVSRVSRSRLSGKPCNAKDSRPQRGPPLVEIYGIPAGVMHPTIPGARTSISRSIPCESSMHLLIQCMS</sequence>
<dbReference type="EMBL" id="AP024430">
    <property type="protein sequence ID" value="BCS02606.1"/>
    <property type="molecule type" value="Genomic_DNA"/>
</dbReference>
<proteinExistence type="predicted"/>
<dbReference type="GeneID" id="64963926"/>
<dbReference type="Proteomes" id="UP000661280">
    <property type="component" value="Chromosome 6"/>
</dbReference>
<organism evidence="1 2">
    <name type="scientific">Aspergillus kawachii</name>
    <name type="common">White koji mold</name>
    <name type="synonym">Aspergillus awamori var. kawachi</name>
    <dbReference type="NCBI Taxonomy" id="1069201"/>
    <lineage>
        <taxon>Eukaryota</taxon>
        <taxon>Fungi</taxon>
        <taxon>Dikarya</taxon>
        <taxon>Ascomycota</taxon>
        <taxon>Pezizomycotina</taxon>
        <taxon>Eurotiomycetes</taxon>
        <taxon>Eurotiomycetidae</taxon>
        <taxon>Eurotiales</taxon>
        <taxon>Aspergillaceae</taxon>
        <taxon>Aspergillus</taxon>
        <taxon>Aspergillus subgen. Circumdati</taxon>
    </lineage>
</organism>